<proteinExistence type="inferred from homology"/>
<comment type="subcellular location">
    <subcellularLocation>
        <location evidence="1">Cell membrane</location>
        <topology evidence="1">Multi-pass membrane protein</topology>
    </subcellularLocation>
</comment>
<evidence type="ECO:0000313" key="10">
    <source>
        <dbReference type="EMBL" id="PSK90295.1"/>
    </source>
</evidence>
<dbReference type="InterPro" id="IPR025857">
    <property type="entry name" value="MacB_PCD"/>
</dbReference>
<keyword evidence="4 7" id="KW-0812">Transmembrane</keyword>
<keyword evidence="11" id="KW-1185">Reference proteome</keyword>
<evidence type="ECO:0000256" key="5">
    <source>
        <dbReference type="ARBA" id="ARBA00022989"/>
    </source>
</evidence>
<feature type="transmembrane region" description="Helical" evidence="7">
    <location>
        <begin position="378"/>
        <end position="397"/>
    </location>
</feature>
<evidence type="ECO:0000256" key="1">
    <source>
        <dbReference type="ARBA" id="ARBA00004651"/>
    </source>
</evidence>
<gene>
    <name evidence="10" type="ORF">B0I18_10823</name>
</gene>
<dbReference type="Pfam" id="PF02687">
    <property type="entry name" value="FtsX"/>
    <property type="match status" value="1"/>
</dbReference>
<dbReference type="RefSeq" id="WP_106524176.1">
    <property type="nucleotide sequence ID" value="NZ_PYGD01000008.1"/>
</dbReference>
<dbReference type="PANTHER" id="PTHR30489">
    <property type="entry name" value="LIPOPROTEIN-RELEASING SYSTEM TRANSMEMBRANE PROTEIN LOLE"/>
    <property type="match status" value="1"/>
</dbReference>
<evidence type="ECO:0000256" key="6">
    <source>
        <dbReference type="ARBA" id="ARBA00023136"/>
    </source>
</evidence>
<evidence type="ECO:0000256" key="4">
    <source>
        <dbReference type="ARBA" id="ARBA00022692"/>
    </source>
</evidence>
<dbReference type="GO" id="GO:0044874">
    <property type="term" value="P:lipoprotein localization to outer membrane"/>
    <property type="evidence" value="ECO:0007669"/>
    <property type="project" value="TreeGrafter"/>
</dbReference>
<comment type="similarity">
    <text evidence="2">Belongs to the ABC-4 integral membrane protein family. LolC/E subfamily.</text>
</comment>
<keyword evidence="10" id="KW-0449">Lipoprotein</keyword>
<keyword evidence="5 7" id="KW-1133">Transmembrane helix</keyword>
<dbReference type="EMBL" id="PYGD01000008">
    <property type="protein sequence ID" value="PSK90295.1"/>
    <property type="molecule type" value="Genomic_DNA"/>
</dbReference>
<feature type="transmembrane region" description="Helical" evidence="7">
    <location>
        <begin position="277"/>
        <end position="303"/>
    </location>
</feature>
<feature type="transmembrane region" description="Helical" evidence="7">
    <location>
        <begin position="21"/>
        <end position="46"/>
    </location>
</feature>
<evidence type="ECO:0000259" key="8">
    <source>
        <dbReference type="Pfam" id="PF02687"/>
    </source>
</evidence>
<dbReference type="GO" id="GO:0098797">
    <property type="term" value="C:plasma membrane protein complex"/>
    <property type="evidence" value="ECO:0007669"/>
    <property type="project" value="TreeGrafter"/>
</dbReference>
<evidence type="ECO:0000256" key="3">
    <source>
        <dbReference type="ARBA" id="ARBA00022475"/>
    </source>
</evidence>
<dbReference type="AlphaFoldDB" id="A0A2P8CZ95"/>
<reference evidence="10 11" key="1">
    <citation type="submission" date="2018-03" db="EMBL/GenBank/DDBJ databases">
        <title>Genomic Encyclopedia of Type Strains, Phase III (KMG-III): the genomes of soil and plant-associated and newly described type strains.</title>
        <authorList>
            <person name="Whitman W."/>
        </authorList>
    </citation>
    <scope>NUCLEOTIDE SEQUENCE [LARGE SCALE GENOMIC DNA]</scope>
    <source>
        <strain evidence="10 11">CGMCC 1.12700</strain>
    </source>
</reference>
<dbReference type="PANTHER" id="PTHR30489:SF0">
    <property type="entry name" value="LIPOPROTEIN-RELEASING SYSTEM TRANSMEMBRANE PROTEIN LOLE"/>
    <property type="match status" value="1"/>
</dbReference>
<evidence type="ECO:0000256" key="2">
    <source>
        <dbReference type="ARBA" id="ARBA00005236"/>
    </source>
</evidence>
<sequence length="410" mass="44639">MKLAATIAWRYFRGKKSAQAINIISWISISAIAVSAGAMTVLFSIFNGLEGTVLDMYSAFYPDIKISAAKGKFFTLAPDKQAAIGKIPGIALSSYAIEDMVLLSGQDEQKVGTLKGVDAQWFDVTHMDSFIVEGKGSLDEHKNYTPAVVGLNIAAALGADVDNVFSFLRIYYPKPSAKSLSVQDPEASFNSIAVKPDGIFRIQDEFDGSYVLTTIAAAQHLFGKPGMLTSVELKMKPGAQPTAIKRELRRLLGDDVKVEDRFEQNKTLYMVMRGEKWAVYAILLLVLLIASFNMIGSLSMVVLEKKKDMAILKSMGATQGMVQRIFLFEGCCLALLGGVLGIGSGLLLCLGQQYFGWVSLPDGFIISAYPVEMRLTDFMLVAVTVLAVGVLAAWYPARKAALQPLVLREE</sequence>
<evidence type="ECO:0000256" key="7">
    <source>
        <dbReference type="SAM" id="Phobius"/>
    </source>
</evidence>
<evidence type="ECO:0000313" key="11">
    <source>
        <dbReference type="Proteomes" id="UP000240572"/>
    </source>
</evidence>
<dbReference type="Proteomes" id="UP000240572">
    <property type="component" value="Unassembled WGS sequence"/>
</dbReference>
<feature type="domain" description="MacB-like periplasmic core" evidence="9">
    <location>
        <begin position="25"/>
        <end position="250"/>
    </location>
</feature>
<protein>
    <submittedName>
        <fullName evidence="10">Lipoprotein-releasing system permease protein</fullName>
    </submittedName>
</protein>
<comment type="caution">
    <text evidence="10">The sequence shown here is derived from an EMBL/GenBank/DDBJ whole genome shotgun (WGS) entry which is preliminary data.</text>
</comment>
<dbReference type="InterPro" id="IPR051447">
    <property type="entry name" value="Lipoprotein-release_system"/>
</dbReference>
<feature type="transmembrane region" description="Helical" evidence="7">
    <location>
        <begin position="324"/>
        <end position="348"/>
    </location>
</feature>
<dbReference type="InterPro" id="IPR003838">
    <property type="entry name" value="ABC3_permease_C"/>
</dbReference>
<name>A0A2P8CZ95_9BACT</name>
<evidence type="ECO:0000259" key="9">
    <source>
        <dbReference type="Pfam" id="PF12704"/>
    </source>
</evidence>
<dbReference type="Pfam" id="PF12704">
    <property type="entry name" value="MacB_PCD"/>
    <property type="match status" value="1"/>
</dbReference>
<feature type="domain" description="ABC3 transporter permease C-terminal" evidence="8">
    <location>
        <begin position="281"/>
        <end position="401"/>
    </location>
</feature>
<keyword evidence="6 7" id="KW-0472">Membrane</keyword>
<dbReference type="OrthoDB" id="1522724at2"/>
<organism evidence="10 11">
    <name type="scientific">Taibaiella chishuiensis</name>
    <dbReference type="NCBI Taxonomy" id="1434707"/>
    <lineage>
        <taxon>Bacteria</taxon>
        <taxon>Pseudomonadati</taxon>
        <taxon>Bacteroidota</taxon>
        <taxon>Chitinophagia</taxon>
        <taxon>Chitinophagales</taxon>
        <taxon>Chitinophagaceae</taxon>
        <taxon>Taibaiella</taxon>
    </lineage>
</organism>
<keyword evidence="3" id="KW-1003">Cell membrane</keyword>
<accession>A0A2P8CZ95</accession>